<sequence>MAEYKFIVNTENVNSYGYRILTEGIDTDQYERNPVVLFMHDRGDYKPSGDEVIGKARLAKENDILLAYITFDSENEFASKIEKKVAGGFINMCSMWADPITTTLDPKLALPGQQYETVTKCKLIEISIVDIGGNDDALRLSGGKSKHKLQLLNQNTMSELKVIALALGKDANSTESTILSAVTEMKLSLETEKGKTEEWKNKYIQLQKAEATALVDKAVKLGLFPEDLKDGQISLFETDFDNQHQKLSKLIENKETEHEKNGKKEVVEGVIQLNKKTSSENSADESFDYLQKHDPAKLALIRENEPEQYRKLSLAYSNGVRHKTN</sequence>
<dbReference type="Proteomes" id="UP001525566">
    <property type="component" value="Unassembled WGS sequence"/>
</dbReference>
<comment type="caution">
    <text evidence="1">The sequence shown here is derived from an EMBL/GenBank/DDBJ whole genome shotgun (WGS) entry which is preliminary data.</text>
</comment>
<accession>A0ABT2IYN4</accession>
<name>A0ABT2IYN4_9FLAO</name>
<evidence type="ECO:0000313" key="2">
    <source>
        <dbReference type="Proteomes" id="UP001525566"/>
    </source>
</evidence>
<reference evidence="1 2" key="1">
    <citation type="submission" date="2022-09" db="EMBL/GenBank/DDBJ databases">
        <title>Chryseobacterium oleae sp.nov., isolated from the inter-root soil of Pyrola calliantha H. Andr. in Tibet.</title>
        <authorList>
            <person name="Li Z."/>
        </authorList>
    </citation>
    <scope>NUCLEOTIDE SEQUENCE [LARGE SCALE GENOMIC DNA]</scope>
    <source>
        <strain evidence="2">pc1-10</strain>
    </source>
</reference>
<dbReference type="EMBL" id="JAOAMU010000006">
    <property type="protein sequence ID" value="MCT2563956.1"/>
    <property type="molecule type" value="Genomic_DNA"/>
</dbReference>
<gene>
    <name evidence="1" type="ORF">N0B48_18855</name>
</gene>
<proteinExistence type="predicted"/>
<evidence type="ECO:0000313" key="1">
    <source>
        <dbReference type="EMBL" id="MCT2563956.1"/>
    </source>
</evidence>
<dbReference type="RefSeq" id="WP_259840509.1">
    <property type="nucleotide sequence ID" value="NZ_JAOAMU010000006.1"/>
</dbReference>
<keyword evidence="2" id="KW-1185">Reference proteome</keyword>
<protein>
    <submittedName>
        <fullName evidence="1">Uncharacterized protein</fullName>
    </submittedName>
</protein>
<organism evidence="1 2">
    <name type="scientific">Chryseobacterium herbae</name>
    <dbReference type="NCBI Taxonomy" id="2976476"/>
    <lineage>
        <taxon>Bacteria</taxon>
        <taxon>Pseudomonadati</taxon>
        <taxon>Bacteroidota</taxon>
        <taxon>Flavobacteriia</taxon>
        <taxon>Flavobacteriales</taxon>
        <taxon>Weeksellaceae</taxon>
        <taxon>Chryseobacterium group</taxon>
        <taxon>Chryseobacterium</taxon>
    </lineage>
</organism>